<dbReference type="InterPro" id="IPR032380">
    <property type="entry name" value="PNKP_ligase_dom"/>
</dbReference>
<sequence precursor="true">MNNSNNTLKIPEISLVLLVGASSSGKSTFAKNHFLSTEVISSDNCRALISDDENNLSVTKEAFEVVHFLAKKRLELGKLVVIDALNIRKEDRQKLVQLAKDNYALAVAIVLDNPIKILLERHENRTDRNFPKGVIDKQYNDYKQSLKSLKFEGFNYIHRINPREEYTILRQKLWNNKQEEKGTFDIIGDIHGCFDELVELLEKLDYKVERIETGNYSVTHSENRKVIFLGDLTDRGNKSPKVLRLVMDMVNDKKAFCVCGNHDDKLKKYLLGKNVNLNHGLEKTVLQLDDIEKEDIGKNTDSFKNEVKLFLSSLISHYVLDGGKLVVVHAGLPENMHGRASASVRAFCLFGETTGEIDEFGLPVRYNWAKNYRGKATVVYGHTPVPNAEWLNNTINVDTGCVFGGKLTALRYPEKELVSVESKEIYEIPAKPLEVELEELNGNNISDYNTNILSIQQQQDDVLNIESILGKYIVQTQNFGKVIIREQNSVAALEVMSRFAANPKWLIHLPPTMSPPEASKEVGFLEHPKEVFDYYHKKGIRKVVCQEKHMGSRALAIVCKNDEVAISHFGLSKPAKGIIYTRTGRHFFNDESHENAFLDEIHNALTKSNFWERHDTEWVCLDGELLPWSAKAKELIIRQYAAVGSAASLGISGAIDALKRAKKRGLEVDSIEKTFETRQNQIQKYIESYRNYCRETNGIEGLVFAPFHILATNNSTYFDKSHDWHLNEIGAFCKENPTYLQVTNHLFVDLDNDEEKQKAIDWWLSLTQKGGEGMVVKPIDYLNKYKGKLIQPAIKCRGSEYLRIIYGAEYDTAENLEQLKNRFIKKKRELAIDELSLGIESLERFIKKEPLRNIHQCVFGILALESEGVDPRL</sequence>
<dbReference type="InterPro" id="IPR004843">
    <property type="entry name" value="Calcineurin-like_PHP"/>
</dbReference>
<reference evidence="4" key="1">
    <citation type="submission" date="2012-06" db="EMBL/GenBank/DDBJ databases">
        <title>The complete genome of Flexibacter litoralis DSM 6794.</title>
        <authorList>
            <person name="Lucas S."/>
            <person name="Copeland A."/>
            <person name="Lapidus A."/>
            <person name="Glavina del Rio T."/>
            <person name="Dalin E."/>
            <person name="Tice H."/>
            <person name="Bruce D."/>
            <person name="Goodwin L."/>
            <person name="Pitluck S."/>
            <person name="Peters L."/>
            <person name="Ovchinnikova G."/>
            <person name="Lu M."/>
            <person name="Kyrpides N."/>
            <person name="Mavromatis K."/>
            <person name="Ivanova N."/>
            <person name="Brettin T."/>
            <person name="Detter J.C."/>
            <person name="Han C."/>
            <person name="Larimer F."/>
            <person name="Land M."/>
            <person name="Hauser L."/>
            <person name="Markowitz V."/>
            <person name="Cheng J.-F."/>
            <person name="Hugenholtz P."/>
            <person name="Woyke T."/>
            <person name="Wu D."/>
            <person name="Spring S."/>
            <person name="Lang E."/>
            <person name="Kopitz M."/>
            <person name="Brambilla E."/>
            <person name="Klenk H.-P."/>
            <person name="Eisen J.A."/>
        </authorList>
    </citation>
    <scope>NUCLEOTIDE SEQUENCE [LARGE SCALE GENOMIC DNA]</scope>
    <source>
        <strain evidence="4">ATCC 23117 / DSM 6794 / NBRC 15988 / NCIMB 1366 / Sio-4</strain>
    </source>
</reference>
<dbReference type="Pfam" id="PF16542">
    <property type="entry name" value="PNKP_ligase"/>
    <property type="match status" value="1"/>
</dbReference>
<dbReference type="SUPFAM" id="SSF56091">
    <property type="entry name" value="DNA ligase/mRNA capping enzyme, catalytic domain"/>
    <property type="match status" value="1"/>
</dbReference>
<dbReference type="HOGENOM" id="CLU_016728_0_0_10"/>
<dbReference type="PANTHER" id="PTHR42850">
    <property type="entry name" value="METALLOPHOSPHOESTERASE"/>
    <property type="match status" value="1"/>
</dbReference>
<dbReference type="EMBL" id="CP003345">
    <property type="protein sequence ID" value="AFM03259.1"/>
    <property type="molecule type" value="Genomic_DNA"/>
</dbReference>
<evidence type="ECO:0000259" key="2">
    <source>
        <dbReference type="Pfam" id="PF16542"/>
    </source>
</evidence>
<dbReference type="eggNOG" id="COG0639">
    <property type="taxonomic scope" value="Bacteria"/>
</dbReference>
<dbReference type="Gene3D" id="3.40.50.300">
    <property type="entry name" value="P-loop containing nucleotide triphosphate hydrolases"/>
    <property type="match status" value="1"/>
</dbReference>
<organism evidence="3 4">
    <name type="scientific">Bernardetia litoralis (strain ATCC 23117 / DSM 6794 / NBRC 15988 / NCIMB 1366 / Fx l1 / Sio-4)</name>
    <name type="common">Flexibacter litoralis</name>
    <dbReference type="NCBI Taxonomy" id="880071"/>
    <lineage>
        <taxon>Bacteria</taxon>
        <taxon>Pseudomonadati</taxon>
        <taxon>Bacteroidota</taxon>
        <taxon>Cytophagia</taxon>
        <taxon>Cytophagales</taxon>
        <taxon>Bernardetiaceae</taxon>
        <taxon>Bernardetia</taxon>
    </lineage>
</organism>
<evidence type="ECO:0000259" key="1">
    <source>
        <dbReference type="Pfam" id="PF00149"/>
    </source>
</evidence>
<dbReference type="Gene3D" id="3.60.21.10">
    <property type="match status" value="1"/>
</dbReference>
<name>I4AH24_BERLS</name>
<dbReference type="InterPro" id="IPR024028">
    <property type="entry name" value="PNKP_bac"/>
</dbReference>
<dbReference type="PATRIC" id="fig|880071.3.peg.774"/>
<dbReference type="GO" id="GO:0005737">
    <property type="term" value="C:cytoplasm"/>
    <property type="evidence" value="ECO:0007669"/>
    <property type="project" value="TreeGrafter"/>
</dbReference>
<dbReference type="InterPro" id="IPR027417">
    <property type="entry name" value="P-loop_NTPase"/>
</dbReference>
<gene>
    <name evidence="3" type="ordered locus">Fleli_0800</name>
</gene>
<accession>I4AH24</accession>
<dbReference type="InterPro" id="IPR050126">
    <property type="entry name" value="Ap4A_hydrolase"/>
</dbReference>
<dbReference type="NCBIfam" id="TIGR04075">
    <property type="entry name" value="bacter_Pnkp"/>
    <property type="match status" value="1"/>
</dbReference>
<protein>
    <submittedName>
        <fullName evidence="3">Polynucleotide 3'-phosphatase</fullName>
    </submittedName>
</protein>
<dbReference type="STRING" id="880071.Fleli_0800"/>
<dbReference type="eggNOG" id="COG4639">
    <property type="taxonomic scope" value="Bacteria"/>
</dbReference>
<feature type="domain" description="Calcineurin-like phosphoesterase" evidence="1">
    <location>
        <begin position="183"/>
        <end position="386"/>
    </location>
</feature>
<dbReference type="Gene3D" id="3.30.470.30">
    <property type="entry name" value="DNA ligase/mRNA capping enzyme"/>
    <property type="match status" value="1"/>
</dbReference>
<dbReference type="Proteomes" id="UP000006054">
    <property type="component" value="Chromosome"/>
</dbReference>
<dbReference type="SUPFAM" id="SSF56300">
    <property type="entry name" value="Metallo-dependent phosphatases"/>
    <property type="match status" value="1"/>
</dbReference>
<evidence type="ECO:0000313" key="4">
    <source>
        <dbReference type="Proteomes" id="UP000006054"/>
    </source>
</evidence>
<dbReference type="CDD" id="cd07423">
    <property type="entry name" value="MPP_Prp_like"/>
    <property type="match status" value="1"/>
</dbReference>
<dbReference type="InterPro" id="IPR029052">
    <property type="entry name" value="Metallo-depent_PP-like"/>
</dbReference>
<keyword evidence="4" id="KW-1185">Reference proteome</keyword>
<evidence type="ECO:0000313" key="3">
    <source>
        <dbReference type="EMBL" id="AFM03259.1"/>
    </source>
</evidence>
<dbReference type="AlphaFoldDB" id="I4AH24"/>
<dbReference type="KEGG" id="fli:Fleli_0800"/>
<dbReference type="InterPro" id="IPR041780">
    <property type="entry name" value="MPP_PrpE-like"/>
</dbReference>
<dbReference type="OrthoDB" id="9808081at2"/>
<proteinExistence type="predicted"/>
<dbReference type="Pfam" id="PF13671">
    <property type="entry name" value="AAA_33"/>
    <property type="match status" value="1"/>
</dbReference>
<dbReference type="Pfam" id="PF00149">
    <property type="entry name" value="Metallophos"/>
    <property type="match status" value="1"/>
</dbReference>
<dbReference type="SUPFAM" id="SSF52540">
    <property type="entry name" value="P-loop containing nucleoside triphosphate hydrolases"/>
    <property type="match status" value="1"/>
</dbReference>
<feature type="domain" description="Polynucleotide kinase-phosphatase ligase" evidence="2">
    <location>
        <begin position="491"/>
        <end position="867"/>
    </location>
</feature>
<dbReference type="GO" id="GO:0016791">
    <property type="term" value="F:phosphatase activity"/>
    <property type="evidence" value="ECO:0007669"/>
    <property type="project" value="TreeGrafter"/>
</dbReference>
<dbReference type="RefSeq" id="WP_014796717.1">
    <property type="nucleotide sequence ID" value="NC_018018.1"/>
</dbReference>
<dbReference type="PANTHER" id="PTHR42850:SF7">
    <property type="entry name" value="BIS(5'-NUCLEOSYL)-TETRAPHOSPHATASE PRPE [ASYMMETRICAL]"/>
    <property type="match status" value="1"/>
</dbReference>